<evidence type="ECO:0000313" key="2">
    <source>
        <dbReference type="EMBL" id="ABD88404.1"/>
    </source>
</evidence>
<feature type="transmembrane region" description="Helical" evidence="1">
    <location>
        <begin position="490"/>
        <end position="512"/>
    </location>
</feature>
<name>Q213N2_RHOPB</name>
<dbReference type="KEGG" id="rpc:RPC_2856"/>
<feature type="transmembrane region" description="Helical" evidence="1">
    <location>
        <begin position="21"/>
        <end position="43"/>
    </location>
</feature>
<dbReference type="eggNOG" id="COG3182">
    <property type="taxonomic scope" value="Bacteria"/>
</dbReference>
<keyword evidence="1" id="KW-1133">Transmembrane helix</keyword>
<proteinExistence type="predicted"/>
<keyword evidence="1" id="KW-0812">Transmembrane</keyword>
<sequence length="539" mass="59760">MTADHDQRRPGVRQSMSSLHTWTGLLLGWILYAMFLTGTVSYFKDELSQWMRPELPRLSQLPDPAAVAQRVADEVGRIAAGTSQWSLRLPDARNNSVFAFWREPTRDRGRRGFAEAHFDPATGQRVSSRDTQGGDFFYRFHFQFHYMPVLWGRWLAGAAAMVMLVAIIAGVITHKKIFVDFFTFRWGKGQRSWLDAHNALSVFGLPFHLMITYTGLVTLMALYMPWGDRAAFTTPAERQQLTAQLSAFIQPGQPSGQNAPLASVEDMVRQAEQRWGRGSVGRVNAVNPKDAAARVAVTRSDAGRVSMSPQYIEFDGASGRLLAVHDQVGAAAETRGVLYALHLARFGDTATRWLYFLVSFMGTAMVGTGLVMWTVKRRQKLPDPDRPHFGFRLVERLNIASIAGLSIAMAAFLWGNRLLPVALQGRAGLEIDVFFVVWALALLHAVLRPARSAWIEQLWLASVLLFFLPLLNALTTQRPLWHSLVAGDRVFVGIDLMCWALAALHAVVAIGVARRRSNVGPRCNSHPKAGVSAMPGAGA</sequence>
<dbReference type="EMBL" id="CP000301">
    <property type="protein sequence ID" value="ABD88404.1"/>
    <property type="molecule type" value="Genomic_DNA"/>
</dbReference>
<accession>Q213N2</accession>
<feature type="transmembrane region" description="Helical" evidence="1">
    <location>
        <begin position="353"/>
        <end position="375"/>
    </location>
</feature>
<feature type="transmembrane region" description="Helical" evidence="1">
    <location>
        <begin position="458"/>
        <end position="475"/>
    </location>
</feature>
<organism evidence="2">
    <name type="scientific">Rhodopseudomonas palustris (strain BisB18)</name>
    <dbReference type="NCBI Taxonomy" id="316056"/>
    <lineage>
        <taxon>Bacteria</taxon>
        <taxon>Pseudomonadati</taxon>
        <taxon>Pseudomonadota</taxon>
        <taxon>Alphaproteobacteria</taxon>
        <taxon>Hyphomicrobiales</taxon>
        <taxon>Nitrobacteraceae</taxon>
        <taxon>Rhodopseudomonas</taxon>
    </lineage>
</organism>
<evidence type="ECO:0000256" key="1">
    <source>
        <dbReference type="SAM" id="Phobius"/>
    </source>
</evidence>
<dbReference type="InterPro" id="IPR005625">
    <property type="entry name" value="PepSY-ass_TM"/>
</dbReference>
<dbReference type="STRING" id="316056.RPC_2856"/>
<feature type="transmembrane region" description="Helical" evidence="1">
    <location>
        <begin position="427"/>
        <end position="446"/>
    </location>
</feature>
<reference evidence="2" key="1">
    <citation type="submission" date="2006-03" db="EMBL/GenBank/DDBJ databases">
        <title>Complete sequence of Rhodopseudomonas palustris BisB18.</title>
        <authorList>
            <consortium name="US DOE Joint Genome Institute"/>
            <person name="Copeland A."/>
            <person name="Lucas S."/>
            <person name="Lapidus A."/>
            <person name="Barry K."/>
            <person name="Detter J.C."/>
            <person name="Glavina del Rio T."/>
            <person name="Hammon N."/>
            <person name="Israni S."/>
            <person name="Dalin E."/>
            <person name="Tice H."/>
            <person name="Pitluck S."/>
            <person name="Chain P."/>
            <person name="Malfatti S."/>
            <person name="Shin M."/>
            <person name="Vergez L."/>
            <person name="Schmutz J."/>
            <person name="Larimer F."/>
            <person name="Land M."/>
            <person name="Hauser L."/>
            <person name="Pelletier D.A."/>
            <person name="Kyrpides N."/>
            <person name="Anderson I."/>
            <person name="Oda Y."/>
            <person name="Harwood C.S."/>
            <person name="Richardson P."/>
        </authorList>
    </citation>
    <scope>NUCLEOTIDE SEQUENCE [LARGE SCALE GENOMIC DNA]</scope>
    <source>
        <strain evidence="2">BisB18</strain>
    </source>
</reference>
<dbReference type="Pfam" id="PF03929">
    <property type="entry name" value="PepSY_TM"/>
    <property type="match status" value="1"/>
</dbReference>
<gene>
    <name evidence="2" type="ordered locus">RPC_2856</name>
</gene>
<keyword evidence="1" id="KW-0472">Membrane</keyword>
<feature type="transmembrane region" description="Helical" evidence="1">
    <location>
        <begin position="199"/>
        <end position="223"/>
    </location>
</feature>
<feature type="transmembrane region" description="Helical" evidence="1">
    <location>
        <begin position="396"/>
        <end position="415"/>
    </location>
</feature>
<dbReference type="HOGENOM" id="CLU_025664_2_0_5"/>
<feature type="transmembrane region" description="Helical" evidence="1">
    <location>
        <begin position="154"/>
        <end position="178"/>
    </location>
</feature>
<protein>
    <submittedName>
        <fullName evidence="2">PepSY-associated TM helix</fullName>
    </submittedName>
</protein>
<dbReference type="PANTHER" id="PTHR34219">
    <property type="entry name" value="IRON-REGULATED INNER MEMBRANE PROTEIN-RELATED"/>
    <property type="match status" value="1"/>
</dbReference>
<dbReference type="PANTHER" id="PTHR34219:SF4">
    <property type="entry name" value="PEPSY DOMAIN-CONTAINING PROTEIN"/>
    <property type="match status" value="1"/>
</dbReference>
<dbReference type="AlphaFoldDB" id="Q213N2"/>